<dbReference type="Proteomes" id="UP000326924">
    <property type="component" value="Unassembled WGS sequence"/>
</dbReference>
<gene>
    <name evidence="2" type="ORF">FN846DRAFT_961078</name>
</gene>
<name>A0A5J5EP34_9PEZI</name>
<feature type="compositionally biased region" description="Basic residues" evidence="1">
    <location>
        <begin position="104"/>
        <end position="113"/>
    </location>
</feature>
<feature type="compositionally biased region" description="Basic and acidic residues" evidence="1">
    <location>
        <begin position="92"/>
        <end position="103"/>
    </location>
</feature>
<feature type="region of interest" description="Disordered" evidence="1">
    <location>
        <begin position="86"/>
        <end position="113"/>
    </location>
</feature>
<protein>
    <submittedName>
        <fullName evidence="2">Uncharacterized protein</fullName>
    </submittedName>
</protein>
<evidence type="ECO:0000313" key="2">
    <source>
        <dbReference type="EMBL" id="KAA8899112.1"/>
    </source>
</evidence>
<reference evidence="2 3" key="1">
    <citation type="submission" date="2019-09" db="EMBL/GenBank/DDBJ databases">
        <title>Draft genome of the ectomycorrhizal ascomycete Sphaerosporella brunnea.</title>
        <authorList>
            <consortium name="DOE Joint Genome Institute"/>
            <person name="Benucci G.M."/>
            <person name="Marozzi G."/>
            <person name="Antonielli L."/>
            <person name="Sanchez S."/>
            <person name="Marco P."/>
            <person name="Wang X."/>
            <person name="Falini L.B."/>
            <person name="Barry K."/>
            <person name="Haridas S."/>
            <person name="Lipzen A."/>
            <person name="Labutti K."/>
            <person name="Grigoriev I.V."/>
            <person name="Murat C."/>
            <person name="Martin F."/>
            <person name="Albertini E."/>
            <person name="Donnini D."/>
            <person name="Bonito G."/>
        </authorList>
    </citation>
    <scope>NUCLEOTIDE SEQUENCE [LARGE SCALE GENOMIC DNA]</scope>
    <source>
        <strain evidence="2 3">Sb_GMNB300</strain>
    </source>
</reference>
<dbReference type="InParanoid" id="A0A5J5EP34"/>
<comment type="caution">
    <text evidence="2">The sequence shown here is derived from an EMBL/GenBank/DDBJ whole genome shotgun (WGS) entry which is preliminary data.</text>
</comment>
<keyword evidence="3" id="KW-1185">Reference proteome</keyword>
<accession>A0A5J5EP34</accession>
<dbReference type="AlphaFoldDB" id="A0A5J5EP34"/>
<dbReference type="EMBL" id="VXIS01000173">
    <property type="protein sequence ID" value="KAA8899112.1"/>
    <property type="molecule type" value="Genomic_DNA"/>
</dbReference>
<proteinExistence type="predicted"/>
<organism evidence="2 3">
    <name type="scientific">Sphaerosporella brunnea</name>
    <dbReference type="NCBI Taxonomy" id="1250544"/>
    <lineage>
        <taxon>Eukaryota</taxon>
        <taxon>Fungi</taxon>
        <taxon>Dikarya</taxon>
        <taxon>Ascomycota</taxon>
        <taxon>Pezizomycotina</taxon>
        <taxon>Pezizomycetes</taxon>
        <taxon>Pezizales</taxon>
        <taxon>Pyronemataceae</taxon>
        <taxon>Sphaerosporella</taxon>
    </lineage>
</organism>
<sequence>MGSPFFLRLRYPLGLQCVISHASLSCALASLTPGPGASCGRRFRAAGASVKRWTRPEQAGVWMVVEPALKRAVEIDGAATALVIGGGNQDSRAADSMRIDALPHRQHRSPRRT</sequence>
<evidence type="ECO:0000256" key="1">
    <source>
        <dbReference type="SAM" id="MobiDB-lite"/>
    </source>
</evidence>
<evidence type="ECO:0000313" key="3">
    <source>
        <dbReference type="Proteomes" id="UP000326924"/>
    </source>
</evidence>